<accession>A0A1H2C7D5</accession>
<keyword evidence="4" id="KW-1185">Reference proteome</keyword>
<feature type="domain" description="Ig-like" evidence="2">
    <location>
        <begin position="967"/>
        <end position="1046"/>
    </location>
</feature>
<feature type="chain" id="PRO_5009270805" evidence="1">
    <location>
        <begin position="21"/>
        <end position="1136"/>
    </location>
</feature>
<dbReference type="EMBL" id="LT629740">
    <property type="protein sequence ID" value="SDT66445.1"/>
    <property type="molecule type" value="Genomic_DNA"/>
</dbReference>
<evidence type="ECO:0000313" key="3">
    <source>
        <dbReference type="EMBL" id="SDT66445.1"/>
    </source>
</evidence>
<sequence>MPKQLFLCLFFLFFCLRGFCAVFVVTSNADSGPGTLRDALTQAAANGSTEKDYINFNLPDLSEAGRTITLLSLLPNVSSNLIIDGSTQPGNKFGISDAKITLTQNTVGQYPAESYAFKGEDVNNIEIDGFYFSLFESSNYDGAGIYITHSSNVIIGAVDKGNVFSLIEEPVYLYYCNNCKVSANLFGIDPFTSEVEATAWTCNLQVYCSNGIIIGGNTAKEGNMFIYGRNSTQFAVSGLDPQTGMASFDSDSCIFKNNIIGYNADNGSYCYGGLSNIKHLEITSNILNYNSSLVISNISEEVLIRGNRCNIDPPNPGKSFSIISPYALNSVKKAIIGGPDPSDANSIINSIFYGQNSQAISAYKCYDILIQRNSIACKAGAYGVYSVTESMVELPVISINAVNGNIISGKATPMSEVEVFSDSECQLCEPTHYLGSVTANSDSTWKFTATGLSSGYSASASINGRTSLFTKVGYNADNAIIKNPSCGNSNGSIKGITVVNSTKTEWTDQTGKIVGTSPDINNLPPGTYTFTAYLGSFCNVKSNSYTLIDATPHINDANLKISQNQCGKDDGSIDGLYIDNTSNYTIKSATWTDGNLNNVGSGYNLDNVAAGNYTFTVVTTDNCVVTYGPVSIKNSTGPNIDQANQIIQPTNCGQSTGSITNIAVTGTGTLKYVWLNAQQQQVGSSADLINQPAGTYKLQVTDDTQCGPVYSADIIIPEVNGITMDESKVQITNALCGGTGSITGIQVTGASGYKWTDANNHTLITTTPDVGALAPGSYTLTATNSYGCSKSSAVYIITQPISFPYPVYTATYTQACNLLANGGVSVATDGSVKSARWVDAQGTTVETGSSLSNVVAGTYQLYLTDNNGCEKLYNSYTIDQYPEFTVANYATITADECGLNNGSVGPTTITGGIPPYTYAWSDASNKSLGTSNQLTNVAAGTYILHVNDNGCGSVDITYTVTEQTYIPPAPSVTNVQLCSSGNGLLTVNNPSANTTYRLYASQSATQPLDEQKGGRFNINVPGNVSYYVSEVDGTCESSRAEIDVTVGVSSTDIANAFTPNGDGINDYWQIKNIDNYTNATIQVFNRYGQLLFESKGYAKPFDGTYKGQKLAAGVYYYIINLNAKCNLLSGSLTLIR</sequence>
<proteinExistence type="predicted"/>
<dbReference type="RefSeq" id="WP_091379065.1">
    <property type="nucleotide sequence ID" value="NZ_LT629740.1"/>
</dbReference>
<evidence type="ECO:0000313" key="4">
    <source>
        <dbReference type="Proteomes" id="UP000199679"/>
    </source>
</evidence>
<dbReference type="Pfam" id="PF13585">
    <property type="entry name" value="CHU_C"/>
    <property type="match status" value="1"/>
</dbReference>
<dbReference type="OrthoDB" id="635358at2"/>
<dbReference type="InterPro" id="IPR026341">
    <property type="entry name" value="T9SS_type_B"/>
</dbReference>
<dbReference type="AlphaFoldDB" id="A0A1H2C7D5"/>
<name>A0A1H2C7D5_MUCMA</name>
<reference evidence="3 4" key="1">
    <citation type="submission" date="2016-10" db="EMBL/GenBank/DDBJ databases">
        <authorList>
            <person name="de Groot N.N."/>
        </authorList>
    </citation>
    <scope>NUCLEOTIDE SEQUENCE [LARGE SCALE GENOMIC DNA]</scope>
    <source>
        <strain evidence="3 4">MP1X4</strain>
    </source>
</reference>
<evidence type="ECO:0000259" key="2">
    <source>
        <dbReference type="Pfam" id="PF19081"/>
    </source>
</evidence>
<dbReference type="Pfam" id="PF19081">
    <property type="entry name" value="Ig_7"/>
    <property type="match status" value="1"/>
</dbReference>
<gene>
    <name evidence="3" type="ORF">SAMN05216490_4705</name>
</gene>
<dbReference type="Proteomes" id="UP000199679">
    <property type="component" value="Chromosome I"/>
</dbReference>
<dbReference type="STRING" id="652787.SAMN05216490_4705"/>
<keyword evidence="1" id="KW-0732">Signal</keyword>
<feature type="signal peptide" evidence="1">
    <location>
        <begin position="1"/>
        <end position="20"/>
    </location>
</feature>
<protein>
    <submittedName>
        <fullName evidence="3">Gliding motility-associated C-terminal domain-containing protein</fullName>
    </submittedName>
</protein>
<organism evidence="3 4">
    <name type="scientific">Mucilaginibacter mallensis</name>
    <dbReference type="NCBI Taxonomy" id="652787"/>
    <lineage>
        <taxon>Bacteria</taxon>
        <taxon>Pseudomonadati</taxon>
        <taxon>Bacteroidota</taxon>
        <taxon>Sphingobacteriia</taxon>
        <taxon>Sphingobacteriales</taxon>
        <taxon>Sphingobacteriaceae</taxon>
        <taxon>Mucilaginibacter</taxon>
    </lineage>
</organism>
<evidence type="ECO:0000256" key="1">
    <source>
        <dbReference type="SAM" id="SignalP"/>
    </source>
</evidence>
<dbReference type="InterPro" id="IPR044023">
    <property type="entry name" value="Ig_7"/>
</dbReference>
<dbReference type="NCBIfam" id="TIGR04131">
    <property type="entry name" value="Bac_Flav_CTERM"/>
    <property type="match status" value="1"/>
</dbReference>